<gene>
    <name evidence="1" type="ORF">HETIRDRAFT_327318</name>
</gene>
<dbReference type="KEGG" id="hir:HETIRDRAFT_327318"/>
<name>W4JVX0_HETIT</name>
<proteinExistence type="predicted"/>
<dbReference type="EMBL" id="KI925463">
    <property type="protein sequence ID" value="ETW77220.1"/>
    <property type="molecule type" value="Genomic_DNA"/>
</dbReference>
<dbReference type="GeneID" id="20671317"/>
<dbReference type="HOGENOM" id="CLU_715834_0_0_1"/>
<dbReference type="RefSeq" id="XP_009550757.1">
    <property type="nucleotide sequence ID" value="XM_009552462.1"/>
</dbReference>
<sequence length="387" mass="42863">MSSARPTSAWELLITPPAPFDSIVNQPASEAQSGPTSSQDWATSALVNFRLAKMPWDWAGDEDMPHFEEVMARADVSKSTSHIPRISFSTPRNEADIRRVKCRHSRLASISLCLFRSACEVQVTIPVLNIAENWQKELGLLDSCRFTKGLTIALEIISEEAPERVRIQTQIFDHPHFNKIFIFSDCLPAATPSVNMQHEIWVTFQNEVSEMDTVNMSVDGVPPPFAANAYLKASQFFNIGSQEAQESASAEGKSLLKGLVAVQHEIAGRINASDVQTIANAQISLSEDGHFGSVATTMASLQRAIQHGYHYGVDYVYITDYLNVIALRLPRHATAGNASSENIYDVQWALVEREEARLLLAFLLWKSMKGLKKLLSKADEVFAPATV</sequence>
<dbReference type="AlphaFoldDB" id="W4JVX0"/>
<evidence type="ECO:0000313" key="1">
    <source>
        <dbReference type="EMBL" id="ETW77220.1"/>
    </source>
</evidence>
<evidence type="ECO:0000313" key="2">
    <source>
        <dbReference type="Proteomes" id="UP000030671"/>
    </source>
</evidence>
<dbReference type="Proteomes" id="UP000030671">
    <property type="component" value="Unassembled WGS sequence"/>
</dbReference>
<keyword evidence="2" id="KW-1185">Reference proteome</keyword>
<accession>W4JVX0</accession>
<dbReference type="InParanoid" id="W4JVX0"/>
<organism evidence="1 2">
    <name type="scientific">Heterobasidion irregulare (strain TC 32-1)</name>
    <dbReference type="NCBI Taxonomy" id="747525"/>
    <lineage>
        <taxon>Eukaryota</taxon>
        <taxon>Fungi</taxon>
        <taxon>Dikarya</taxon>
        <taxon>Basidiomycota</taxon>
        <taxon>Agaricomycotina</taxon>
        <taxon>Agaricomycetes</taxon>
        <taxon>Russulales</taxon>
        <taxon>Bondarzewiaceae</taxon>
        <taxon>Heterobasidion</taxon>
        <taxon>Heterobasidion annosum species complex</taxon>
    </lineage>
</organism>
<reference evidence="1 2" key="1">
    <citation type="journal article" date="2012" name="New Phytol.">
        <title>Insight into trade-off between wood decay and parasitism from the genome of a fungal forest pathogen.</title>
        <authorList>
            <person name="Olson A."/>
            <person name="Aerts A."/>
            <person name="Asiegbu F."/>
            <person name="Belbahri L."/>
            <person name="Bouzid O."/>
            <person name="Broberg A."/>
            <person name="Canback B."/>
            <person name="Coutinho P.M."/>
            <person name="Cullen D."/>
            <person name="Dalman K."/>
            <person name="Deflorio G."/>
            <person name="van Diepen L.T."/>
            <person name="Dunand C."/>
            <person name="Duplessis S."/>
            <person name="Durling M."/>
            <person name="Gonthier P."/>
            <person name="Grimwood J."/>
            <person name="Fossdal C.G."/>
            <person name="Hansson D."/>
            <person name="Henrissat B."/>
            <person name="Hietala A."/>
            <person name="Himmelstrand K."/>
            <person name="Hoffmeister D."/>
            <person name="Hogberg N."/>
            <person name="James T.Y."/>
            <person name="Karlsson M."/>
            <person name="Kohler A."/>
            <person name="Kues U."/>
            <person name="Lee Y.H."/>
            <person name="Lin Y.C."/>
            <person name="Lind M."/>
            <person name="Lindquist E."/>
            <person name="Lombard V."/>
            <person name="Lucas S."/>
            <person name="Lunden K."/>
            <person name="Morin E."/>
            <person name="Murat C."/>
            <person name="Park J."/>
            <person name="Raffaello T."/>
            <person name="Rouze P."/>
            <person name="Salamov A."/>
            <person name="Schmutz J."/>
            <person name="Solheim H."/>
            <person name="Stahlberg J."/>
            <person name="Velez H."/>
            <person name="de Vries R.P."/>
            <person name="Wiebenga A."/>
            <person name="Woodward S."/>
            <person name="Yakovlev I."/>
            <person name="Garbelotto M."/>
            <person name="Martin F."/>
            <person name="Grigoriev I.V."/>
            <person name="Stenlid J."/>
        </authorList>
    </citation>
    <scope>NUCLEOTIDE SEQUENCE [LARGE SCALE GENOMIC DNA]</scope>
    <source>
        <strain evidence="1 2">TC 32-1</strain>
    </source>
</reference>
<protein>
    <submittedName>
        <fullName evidence="1">Uncharacterized protein</fullName>
    </submittedName>
</protein>